<keyword evidence="9" id="KW-0472">Membrane</keyword>
<gene>
    <name evidence="12" type="ORF">J9253_17365</name>
</gene>
<organism evidence="12 13">
    <name type="scientific">Thiothrix litoralis</name>
    <dbReference type="NCBI Taxonomy" id="2891210"/>
    <lineage>
        <taxon>Bacteria</taxon>
        <taxon>Pseudomonadati</taxon>
        <taxon>Pseudomonadota</taxon>
        <taxon>Gammaproteobacteria</taxon>
        <taxon>Thiotrichales</taxon>
        <taxon>Thiotrichaceae</taxon>
        <taxon>Thiothrix</taxon>
    </lineage>
</organism>
<dbReference type="RefSeq" id="WP_210222131.1">
    <property type="nucleotide sequence ID" value="NZ_CP072801.1"/>
</dbReference>
<evidence type="ECO:0000256" key="10">
    <source>
        <dbReference type="SAM" id="MobiDB-lite"/>
    </source>
</evidence>
<proteinExistence type="inferred from homology"/>
<reference evidence="12 13" key="1">
    <citation type="submission" date="2021-04" db="EMBL/GenBank/DDBJ databases">
        <title>Genomics, taxonomy and metabolism of representatives of sulfur bacteria of the genus Thiothrix: Thiothrix fructosivorans QT, Thiothrix unzii A1T and three new species, Thiothrix subterranea sp. nov., Thiothrix litoralis sp. nov. and 'Candidatus Thiothrix anitrata' sp. nov.</title>
        <authorList>
            <person name="Ravin N.V."/>
            <person name="Smolyakov D."/>
            <person name="Rudenko T.S."/>
            <person name="Mardanov A.V."/>
            <person name="Beletsky A.V."/>
            <person name="Markov N.D."/>
            <person name="Fomenkov A.I."/>
            <person name="Roberts R.J."/>
            <person name="Karnachuk O.V."/>
            <person name="Novikov A."/>
            <person name="Grabovich M.Y."/>
        </authorList>
    </citation>
    <scope>NUCLEOTIDE SEQUENCE [LARGE SCALE GENOMIC DNA]</scope>
    <source>
        <strain evidence="12 13">AS</strain>
    </source>
</reference>
<feature type="domain" description="TonB C-terminal" evidence="11">
    <location>
        <begin position="174"/>
        <end position="266"/>
    </location>
</feature>
<keyword evidence="8" id="KW-1133">Transmembrane helix</keyword>
<dbReference type="Pfam" id="PF03544">
    <property type="entry name" value="TonB_C"/>
    <property type="match status" value="1"/>
</dbReference>
<name>A0ABX7WQ03_9GAMM</name>
<keyword evidence="13" id="KW-1185">Reference proteome</keyword>
<dbReference type="Proteomes" id="UP000672039">
    <property type="component" value="Chromosome"/>
</dbReference>
<evidence type="ECO:0000256" key="7">
    <source>
        <dbReference type="ARBA" id="ARBA00022927"/>
    </source>
</evidence>
<evidence type="ECO:0000313" key="12">
    <source>
        <dbReference type="EMBL" id="QTR45739.1"/>
    </source>
</evidence>
<comment type="similarity">
    <text evidence="2">Belongs to the TonB family.</text>
</comment>
<feature type="compositionally biased region" description="Basic and acidic residues" evidence="10">
    <location>
        <begin position="97"/>
        <end position="120"/>
    </location>
</feature>
<dbReference type="Gene3D" id="3.30.1150.10">
    <property type="match status" value="1"/>
</dbReference>
<dbReference type="PANTHER" id="PTHR33446">
    <property type="entry name" value="PROTEIN TONB-RELATED"/>
    <property type="match status" value="1"/>
</dbReference>
<dbReference type="NCBIfam" id="TIGR01352">
    <property type="entry name" value="tonB_Cterm"/>
    <property type="match status" value="1"/>
</dbReference>
<evidence type="ECO:0000256" key="1">
    <source>
        <dbReference type="ARBA" id="ARBA00004383"/>
    </source>
</evidence>
<keyword evidence="6" id="KW-0812">Transmembrane</keyword>
<dbReference type="InterPro" id="IPR006260">
    <property type="entry name" value="TonB/TolA_C"/>
</dbReference>
<feature type="compositionally biased region" description="Pro residues" evidence="10">
    <location>
        <begin position="49"/>
        <end position="74"/>
    </location>
</feature>
<dbReference type="PRINTS" id="PR01217">
    <property type="entry name" value="PRICHEXTENSN"/>
</dbReference>
<evidence type="ECO:0000256" key="8">
    <source>
        <dbReference type="ARBA" id="ARBA00022989"/>
    </source>
</evidence>
<evidence type="ECO:0000256" key="3">
    <source>
        <dbReference type="ARBA" id="ARBA00022448"/>
    </source>
</evidence>
<evidence type="ECO:0000259" key="11">
    <source>
        <dbReference type="PROSITE" id="PS52015"/>
    </source>
</evidence>
<feature type="compositionally biased region" description="Basic and acidic residues" evidence="10">
    <location>
        <begin position="75"/>
        <end position="85"/>
    </location>
</feature>
<dbReference type="InterPro" id="IPR051045">
    <property type="entry name" value="TonB-dependent_transducer"/>
</dbReference>
<keyword evidence="3" id="KW-0813">Transport</keyword>
<protein>
    <submittedName>
        <fullName evidence="12">Energy transducer TonB</fullName>
    </submittedName>
</protein>
<sequence>MKGHLTGFGLSALLHAALLLAALPVLLWQDKLGLPEEQPIKLSLAQFQPAPPEPAPPEPIATPPVVPPKPPPPKPVDKPKPEPVVKPKPVSKPVPVKKPEAKPKPKPEKQRERPKPRSEPQPKAAPAPAPRVAAPVAVPVAAPAPRATPRVAAAAPKPAAAPAPTANNAAAEAAYRQKLQSLIAARKQYPRMAEKAEVQGTVTVSFTVLPNGTISGARVSQSSGNDWLDKAAVQAVKATSGALPFPPQIHKARWDFALKVNFKLDW</sequence>
<dbReference type="PANTHER" id="PTHR33446:SF2">
    <property type="entry name" value="PROTEIN TONB"/>
    <property type="match status" value="1"/>
</dbReference>
<evidence type="ECO:0000256" key="5">
    <source>
        <dbReference type="ARBA" id="ARBA00022519"/>
    </source>
</evidence>
<keyword evidence="5" id="KW-0997">Cell inner membrane</keyword>
<evidence type="ECO:0000313" key="13">
    <source>
        <dbReference type="Proteomes" id="UP000672039"/>
    </source>
</evidence>
<accession>A0ABX7WQ03</accession>
<feature type="region of interest" description="Disordered" evidence="10">
    <location>
        <begin position="47"/>
        <end position="132"/>
    </location>
</feature>
<evidence type="ECO:0000256" key="4">
    <source>
        <dbReference type="ARBA" id="ARBA00022475"/>
    </source>
</evidence>
<keyword evidence="4" id="KW-1003">Cell membrane</keyword>
<comment type="subcellular location">
    <subcellularLocation>
        <location evidence="1">Cell inner membrane</location>
        <topology evidence="1">Single-pass membrane protein</topology>
        <orientation evidence="1">Periplasmic side</orientation>
    </subcellularLocation>
</comment>
<evidence type="ECO:0000256" key="9">
    <source>
        <dbReference type="ARBA" id="ARBA00023136"/>
    </source>
</evidence>
<dbReference type="PROSITE" id="PS52015">
    <property type="entry name" value="TONB_CTD"/>
    <property type="match status" value="1"/>
</dbReference>
<evidence type="ECO:0000256" key="6">
    <source>
        <dbReference type="ARBA" id="ARBA00022692"/>
    </source>
</evidence>
<dbReference type="InterPro" id="IPR037682">
    <property type="entry name" value="TonB_C"/>
</dbReference>
<dbReference type="EMBL" id="CP072801">
    <property type="protein sequence ID" value="QTR45739.1"/>
    <property type="molecule type" value="Genomic_DNA"/>
</dbReference>
<dbReference type="SUPFAM" id="SSF74653">
    <property type="entry name" value="TolA/TonB C-terminal domain"/>
    <property type="match status" value="1"/>
</dbReference>
<keyword evidence="7" id="KW-0653">Protein transport</keyword>
<evidence type="ECO:0000256" key="2">
    <source>
        <dbReference type="ARBA" id="ARBA00006555"/>
    </source>
</evidence>